<comment type="caution">
    <text evidence="1">The sequence shown here is derived from an EMBL/GenBank/DDBJ whole genome shotgun (WGS) entry which is preliminary data.</text>
</comment>
<keyword evidence="2" id="KW-1185">Reference proteome</keyword>
<dbReference type="AlphaFoldDB" id="A0A9N9NYT8"/>
<sequence length="69" mass="7822">ESIVLPKIRKHVRSDFSEVTKYFESPTIDSPETANCTQNIIETPTTEGYYKIGNTAFSRILSLKASFIH</sequence>
<name>A0A9N9NYT8_9GLOM</name>
<evidence type="ECO:0000313" key="2">
    <source>
        <dbReference type="Proteomes" id="UP000789759"/>
    </source>
</evidence>
<gene>
    <name evidence="1" type="ORF">CPELLU_LOCUS15959</name>
</gene>
<dbReference type="EMBL" id="CAJVQA010022222">
    <property type="protein sequence ID" value="CAG8772785.1"/>
    <property type="molecule type" value="Genomic_DNA"/>
</dbReference>
<accession>A0A9N9NYT8</accession>
<proteinExistence type="predicted"/>
<reference evidence="1" key="1">
    <citation type="submission" date="2021-06" db="EMBL/GenBank/DDBJ databases">
        <authorList>
            <person name="Kallberg Y."/>
            <person name="Tangrot J."/>
            <person name="Rosling A."/>
        </authorList>
    </citation>
    <scope>NUCLEOTIDE SEQUENCE</scope>
    <source>
        <strain evidence="1">FL966</strain>
    </source>
</reference>
<dbReference type="Proteomes" id="UP000789759">
    <property type="component" value="Unassembled WGS sequence"/>
</dbReference>
<feature type="non-terminal residue" evidence="1">
    <location>
        <position position="1"/>
    </location>
</feature>
<evidence type="ECO:0000313" key="1">
    <source>
        <dbReference type="EMBL" id="CAG8772785.1"/>
    </source>
</evidence>
<organism evidence="1 2">
    <name type="scientific">Cetraspora pellucida</name>
    <dbReference type="NCBI Taxonomy" id="1433469"/>
    <lineage>
        <taxon>Eukaryota</taxon>
        <taxon>Fungi</taxon>
        <taxon>Fungi incertae sedis</taxon>
        <taxon>Mucoromycota</taxon>
        <taxon>Glomeromycotina</taxon>
        <taxon>Glomeromycetes</taxon>
        <taxon>Diversisporales</taxon>
        <taxon>Gigasporaceae</taxon>
        <taxon>Cetraspora</taxon>
    </lineage>
</organism>
<protein>
    <submittedName>
        <fullName evidence="1">7690_t:CDS:1</fullName>
    </submittedName>
</protein>